<dbReference type="Proteomes" id="UP000003477">
    <property type="component" value="Unassembled WGS sequence"/>
</dbReference>
<evidence type="ECO:0000313" key="2">
    <source>
        <dbReference type="EMBL" id="EHJ14535.1"/>
    </source>
</evidence>
<reference evidence="2 3" key="1">
    <citation type="journal article" date="2011" name="Front. Microbiol.">
        <title>Two Strains of Crocosphaera watsonii with Highly Conserved Genomes are Distinguished by Strain-Specific Features.</title>
        <authorList>
            <person name="Bench S.R."/>
            <person name="Ilikchyan I.N."/>
            <person name="Tripp H.J."/>
            <person name="Zehr J.P."/>
        </authorList>
    </citation>
    <scope>NUCLEOTIDE SEQUENCE [LARGE SCALE GENOMIC DNA]</scope>
    <source>
        <strain evidence="2 3">WH 0003</strain>
    </source>
</reference>
<sequence length="110" mass="12422">MLRRFIWLMPLAIGLFPASVNALPTSPQINQLAQRICKLPATSPEVFQESMVKEMIQAMGGWMEEGNLSLEEMQDQQTLFEIGNEVGLQMYEICPNRMNEIGNQFSNGSL</sequence>
<dbReference type="GeneID" id="88764673"/>
<comment type="caution">
    <text evidence="2">The sequence shown here is derived from an EMBL/GenBank/DDBJ whole genome shotgun (WGS) entry which is preliminary data.</text>
</comment>
<dbReference type="PATRIC" id="fig|423471.3.peg.719"/>
<feature type="chain" id="PRO_5003479082" evidence="1">
    <location>
        <begin position="23"/>
        <end position="110"/>
    </location>
</feature>
<organism evidence="2 3">
    <name type="scientific">Crocosphaera watsonii WH 0003</name>
    <dbReference type="NCBI Taxonomy" id="423471"/>
    <lineage>
        <taxon>Bacteria</taxon>
        <taxon>Bacillati</taxon>
        <taxon>Cyanobacteriota</taxon>
        <taxon>Cyanophyceae</taxon>
        <taxon>Oscillatoriophycideae</taxon>
        <taxon>Chroococcales</taxon>
        <taxon>Aphanothecaceae</taxon>
        <taxon>Crocosphaera</taxon>
    </lineage>
</organism>
<name>G5IZU7_CROWT</name>
<dbReference type="RefSeq" id="WP_007303797.1">
    <property type="nucleotide sequence ID" value="NZ_AESD01000129.1"/>
</dbReference>
<proteinExistence type="predicted"/>
<feature type="signal peptide" evidence="1">
    <location>
        <begin position="1"/>
        <end position="22"/>
    </location>
</feature>
<evidence type="ECO:0000256" key="1">
    <source>
        <dbReference type="SAM" id="SignalP"/>
    </source>
</evidence>
<protein>
    <submittedName>
        <fullName evidence="2">Uncharacterized protein</fullName>
    </submittedName>
</protein>
<gene>
    <name evidence="2" type="ORF">CWATWH0003_0785</name>
</gene>
<dbReference type="AlphaFoldDB" id="G5IZU7"/>
<dbReference type="EMBL" id="AESD01000129">
    <property type="protein sequence ID" value="EHJ14535.1"/>
    <property type="molecule type" value="Genomic_DNA"/>
</dbReference>
<evidence type="ECO:0000313" key="3">
    <source>
        <dbReference type="Proteomes" id="UP000003477"/>
    </source>
</evidence>
<accession>G5IZU7</accession>
<keyword evidence="1" id="KW-0732">Signal</keyword>